<dbReference type="SUPFAM" id="SSF56436">
    <property type="entry name" value="C-type lectin-like"/>
    <property type="match status" value="1"/>
</dbReference>
<dbReference type="Proteomes" id="UP000694565">
    <property type="component" value="Unplaced"/>
</dbReference>
<feature type="signal peptide" evidence="1">
    <location>
        <begin position="1"/>
        <end position="17"/>
    </location>
</feature>
<proteinExistence type="predicted"/>
<dbReference type="GeneTree" id="ENSGT01130000278916"/>
<dbReference type="InterPro" id="IPR001304">
    <property type="entry name" value="C-type_lectin-like"/>
</dbReference>
<protein>
    <recommendedName>
        <fullName evidence="2">C-type lectin domain-containing protein</fullName>
    </recommendedName>
</protein>
<sequence length="138" mass="15537">MLTVSLLVCAMMVLTRANDDGQAVTPSLAFQDQRRAVICPSRWTQYGGRCFYHETTEKSWAQAEVHMYIQGMSPEILWIGGSDCEDGGAWFWTDGKPMNYGSWCLKKPDNSQGDCCDKCWDDMPCHEPRGSICAMPPQ</sequence>
<dbReference type="InterPro" id="IPR016186">
    <property type="entry name" value="C-type_lectin-like/link_sf"/>
</dbReference>
<evidence type="ECO:0000313" key="4">
    <source>
        <dbReference type="Proteomes" id="UP000694565"/>
    </source>
</evidence>
<accession>A0A8C3AXJ1</accession>
<evidence type="ECO:0000313" key="3">
    <source>
        <dbReference type="Ensembl" id="ENSCLMP00005048512.1"/>
    </source>
</evidence>
<dbReference type="Gene3D" id="3.10.100.10">
    <property type="entry name" value="Mannose-Binding Protein A, subunit A"/>
    <property type="match status" value="2"/>
</dbReference>
<organism evidence="3 4">
    <name type="scientific">Cyclopterus lumpus</name>
    <name type="common">Lumpsucker</name>
    <dbReference type="NCBI Taxonomy" id="8103"/>
    <lineage>
        <taxon>Eukaryota</taxon>
        <taxon>Metazoa</taxon>
        <taxon>Chordata</taxon>
        <taxon>Craniata</taxon>
        <taxon>Vertebrata</taxon>
        <taxon>Euteleostomi</taxon>
        <taxon>Actinopterygii</taxon>
        <taxon>Neopterygii</taxon>
        <taxon>Teleostei</taxon>
        <taxon>Neoteleostei</taxon>
        <taxon>Acanthomorphata</taxon>
        <taxon>Eupercaria</taxon>
        <taxon>Perciformes</taxon>
        <taxon>Cottioidei</taxon>
        <taxon>Cottales</taxon>
        <taxon>Cyclopteridae</taxon>
        <taxon>Cyclopterus</taxon>
    </lineage>
</organism>
<dbReference type="Pfam" id="PF00059">
    <property type="entry name" value="Lectin_C"/>
    <property type="match status" value="1"/>
</dbReference>
<feature type="domain" description="C-type lectin" evidence="2">
    <location>
        <begin position="46"/>
        <end position="134"/>
    </location>
</feature>
<dbReference type="AlphaFoldDB" id="A0A8C3AXJ1"/>
<reference evidence="3" key="2">
    <citation type="submission" date="2025-09" db="UniProtKB">
        <authorList>
            <consortium name="Ensembl"/>
        </authorList>
    </citation>
    <scope>IDENTIFICATION</scope>
</reference>
<dbReference type="Ensembl" id="ENSCLMT00005050161.1">
    <property type="protein sequence ID" value="ENSCLMP00005048512.1"/>
    <property type="gene ID" value="ENSCLMG00005022203.1"/>
</dbReference>
<dbReference type="PROSITE" id="PS50041">
    <property type="entry name" value="C_TYPE_LECTIN_2"/>
    <property type="match status" value="1"/>
</dbReference>
<keyword evidence="1" id="KW-0732">Signal</keyword>
<evidence type="ECO:0000256" key="1">
    <source>
        <dbReference type="SAM" id="SignalP"/>
    </source>
</evidence>
<reference evidence="3" key="1">
    <citation type="submission" date="2025-08" db="UniProtKB">
        <authorList>
            <consortium name="Ensembl"/>
        </authorList>
    </citation>
    <scope>IDENTIFICATION</scope>
</reference>
<evidence type="ECO:0000259" key="2">
    <source>
        <dbReference type="PROSITE" id="PS50041"/>
    </source>
</evidence>
<name>A0A8C3AXJ1_CYCLU</name>
<feature type="chain" id="PRO_5034466711" description="C-type lectin domain-containing protein" evidence="1">
    <location>
        <begin position="18"/>
        <end position="138"/>
    </location>
</feature>
<keyword evidence="4" id="KW-1185">Reference proteome</keyword>
<dbReference type="InterPro" id="IPR016187">
    <property type="entry name" value="CTDL_fold"/>
</dbReference>